<evidence type="ECO:0000256" key="3">
    <source>
        <dbReference type="ARBA" id="ARBA00022741"/>
    </source>
</evidence>
<dbReference type="InterPro" id="IPR027417">
    <property type="entry name" value="P-loop_NTPase"/>
</dbReference>
<reference evidence="6" key="1">
    <citation type="submission" date="2023-07" db="EMBL/GenBank/DDBJ databases">
        <authorList>
            <person name="Stuckert A."/>
        </authorList>
    </citation>
    <scope>NUCLEOTIDE SEQUENCE</scope>
</reference>
<proteinExistence type="inferred from homology"/>
<comment type="caution">
    <text evidence="6">The sequence shown here is derived from an EMBL/GenBank/DDBJ whole genome shotgun (WGS) entry which is preliminary data.</text>
</comment>
<comment type="similarity">
    <text evidence="1">Belongs to the small GTPase superfamily. Arf family.</text>
</comment>
<dbReference type="SUPFAM" id="SSF52540">
    <property type="entry name" value="P-loop containing nucleoside triphosphate hydrolases"/>
    <property type="match status" value="1"/>
</dbReference>
<keyword evidence="4" id="KW-0342">GTP-binding</keyword>
<sequence>MPAVGPPPSSHGVASIPLNGIGHCKGSKKNPQRLAYSKSIKFRAAPESTNAMTEYDDKEQIKTSPGWKKLSCRSRPNGKDGKSERFHQKEHQRFRKRAKKKAEIADRHCGILSLLSLAEELRKVEDLEDNVIKIILLGLDNAGKTTILTRLALEEVSNITPTQGFNIKSVQSQSLKLSGWDIGGQRTIRTHWKKYLGNTDLLVRIR</sequence>
<organism evidence="6 7">
    <name type="scientific">Ranitomeya imitator</name>
    <name type="common">mimic poison frog</name>
    <dbReference type="NCBI Taxonomy" id="111125"/>
    <lineage>
        <taxon>Eukaryota</taxon>
        <taxon>Metazoa</taxon>
        <taxon>Chordata</taxon>
        <taxon>Craniata</taxon>
        <taxon>Vertebrata</taxon>
        <taxon>Euteleostomi</taxon>
        <taxon>Amphibia</taxon>
        <taxon>Batrachia</taxon>
        <taxon>Anura</taxon>
        <taxon>Neobatrachia</taxon>
        <taxon>Hyloidea</taxon>
        <taxon>Dendrobatidae</taxon>
        <taxon>Dendrobatinae</taxon>
        <taxon>Ranitomeya</taxon>
    </lineage>
</organism>
<keyword evidence="3" id="KW-0547">Nucleotide-binding</keyword>
<feature type="region of interest" description="Disordered" evidence="5">
    <location>
        <begin position="1"/>
        <end position="32"/>
    </location>
</feature>
<keyword evidence="2" id="KW-0519">Myristate</keyword>
<evidence type="ECO:0000313" key="7">
    <source>
        <dbReference type="Proteomes" id="UP001176940"/>
    </source>
</evidence>
<evidence type="ECO:0000256" key="1">
    <source>
        <dbReference type="ARBA" id="ARBA00010290"/>
    </source>
</evidence>
<dbReference type="InterPro" id="IPR006689">
    <property type="entry name" value="Small_GTPase_ARF/SAR"/>
</dbReference>
<gene>
    <name evidence="6" type="ORF">RIMI_LOCUS20986877</name>
</gene>
<dbReference type="Pfam" id="PF00025">
    <property type="entry name" value="Arf"/>
    <property type="match status" value="1"/>
</dbReference>
<feature type="region of interest" description="Disordered" evidence="5">
    <location>
        <begin position="47"/>
        <end position="99"/>
    </location>
</feature>
<evidence type="ECO:0000256" key="4">
    <source>
        <dbReference type="ARBA" id="ARBA00023134"/>
    </source>
</evidence>
<keyword evidence="2" id="KW-0449">Lipoprotein</keyword>
<evidence type="ECO:0000256" key="5">
    <source>
        <dbReference type="SAM" id="MobiDB-lite"/>
    </source>
</evidence>
<dbReference type="InterPro" id="IPR044612">
    <property type="entry name" value="ARL2/3"/>
</dbReference>
<dbReference type="PRINTS" id="PR00328">
    <property type="entry name" value="SAR1GTPBP"/>
</dbReference>
<keyword evidence="7" id="KW-1185">Reference proteome</keyword>
<dbReference type="EMBL" id="CAUEEQ010072281">
    <property type="protein sequence ID" value="CAJ0966140.1"/>
    <property type="molecule type" value="Genomic_DNA"/>
</dbReference>
<name>A0ABN9MHB4_9NEOB</name>
<evidence type="ECO:0000313" key="6">
    <source>
        <dbReference type="EMBL" id="CAJ0966140.1"/>
    </source>
</evidence>
<feature type="compositionally biased region" description="Basic and acidic residues" evidence="5">
    <location>
        <begin position="77"/>
        <end position="91"/>
    </location>
</feature>
<evidence type="ECO:0000256" key="2">
    <source>
        <dbReference type="ARBA" id="ARBA00022707"/>
    </source>
</evidence>
<accession>A0ABN9MHB4</accession>
<dbReference type="PANTHER" id="PTHR45697">
    <property type="entry name" value="ADP-RIBOSYLATION FACTOR-LIKE PROTEIN 2-RELATED"/>
    <property type="match status" value="1"/>
</dbReference>
<protein>
    <recommendedName>
        <fullName evidence="8">ADP-ribosylation factor-like protein 3</fullName>
    </recommendedName>
</protein>
<dbReference type="Proteomes" id="UP001176940">
    <property type="component" value="Unassembled WGS sequence"/>
</dbReference>
<dbReference type="Gene3D" id="3.40.50.300">
    <property type="entry name" value="P-loop containing nucleotide triphosphate hydrolases"/>
    <property type="match status" value="1"/>
</dbReference>
<evidence type="ECO:0008006" key="8">
    <source>
        <dbReference type="Google" id="ProtNLM"/>
    </source>
</evidence>